<protein>
    <submittedName>
        <fullName evidence="1">Uncharacterized protein</fullName>
    </submittedName>
</protein>
<gene>
    <name evidence="1" type="ORF">PLOB_00011360</name>
</gene>
<sequence>MLIAWICSQELGFVLKSEQREALELLLRGKDVFCVLPTGFDKSPIYRMFVYAKSSSSSVQRPTVIRSVGNTRLLPHANMPLVPMNCFLRRVDYALEENVLTEQM</sequence>
<dbReference type="InterPro" id="IPR027417">
    <property type="entry name" value="P-loop_NTPase"/>
</dbReference>
<evidence type="ECO:0000313" key="1">
    <source>
        <dbReference type="EMBL" id="CAH3103238.1"/>
    </source>
</evidence>
<comment type="caution">
    <text evidence="1">The sequence shown here is derived from an EMBL/GenBank/DDBJ whole genome shotgun (WGS) entry which is preliminary data.</text>
</comment>
<dbReference type="EMBL" id="CALNXK010000016">
    <property type="protein sequence ID" value="CAH3103238.1"/>
    <property type="molecule type" value="Genomic_DNA"/>
</dbReference>
<keyword evidence="2" id="KW-1185">Reference proteome</keyword>
<dbReference type="Gene3D" id="3.40.50.300">
    <property type="entry name" value="P-loop containing nucleotide triphosphate hydrolases"/>
    <property type="match status" value="1"/>
</dbReference>
<organism evidence="1 2">
    <name type="scientific">Porites lobata</name>
    <dbReference type="NCBI Taxonomy" id="104759"/>
    <lineage>
        <taxon>Eukaryota</taxon>
        <taxon>Metazoa</taxon>
        <taxon>Cnidaria</taxon>
        <taxon>Anthozoa</taxon>
        <taxon>Hexacorallia</taxon>
        <taxon>Scleractinia</taxon>
        <taxon>Fungiina</taxon>
        <taxon>Poritidae</taxon>
        <taxon>Porites</taxon>
    </lineage>
</organism>
<proteinExistence type="predicted"/>
<evidence type="ECO:0000313" key="2">
    <source>
        <dbReference type="Proteomes" id="UP001159405"/>
    </source>
</evidence>
<dbReference type="Proteomes" id="UP001159405">
    <property type="component" value="Unassembled WGS sequence"/>
</dbReference>
<reference evidence="1 2" key="1">
    <citation type="submission" date="2022-05" db="EMBL/GenBank/DDBJ databases">
        <authorList>
            <consortium name="Genoscope - CEA"/>
            <person name="William W."/>
        </authorList>
    </citation>
    <scope>NUCLEOTIDE SEQUENCE [LARGE SCALE GENOMIC DNA]</scope>
</reference>
<accession>A0ABN8NGY3</accession>
<name>A0ABN8NGY3_9CNID</name>